<feature type="signal peptide" evidence="1">
    <location>
        <begin position="1"/>
        <end position="18"/>
    </location>
</feature>
<keyword evidence="3" id="KW-1185">Reference proteome</keyword>
<proteinExistence type="predicted"/>
<sequence>MKLILNILLLISASSGLAGNGSTVHDPSAKKSWKIPPERLDDIKESIDNGWDLYIDGRAIKPERLEGKLKRFKLDGLYRDCNCRDQISIRVKAK</sequence>
<dbReference type="AlphaFoldDB" id="A0A1Y6CPG1"/>
<protein>
    <submittedName>
        <fullName evidence="2">Uncharacterized protein</fullName>
    </submittedName>
</protein>
<name>A0A1Y6CPG1_9BACT</name>
<dbReference type="Proteomes" id="UP000192907">
    <property type="component" value="Unassembled WGS sequence"/>
</dbReference>
<evidence type="ECO:0000313" key="3">
    <source>
        <dbReference type="Proteomes" id="UP000192907"/>
    </source>
</evidence>
<dbReference type="RefSeq" id="WP_132323876.1">
    <property type="nucleotide sequence ID" value="NZ_FWZT01000024.1"/>
</dbReference>
<organism evidence="2 3">
    <name type="scientific">Pseudobacteriovorax antillogorgiicola</name>
    <dbReference type="NCBI Taxonomy" id="1513793"/>
    <lineage>
        <taxon>Bacteria</taxon>
        <taxon>Pseudomonadati</taxon>
        <taxon>Bdellovibrionota</taxon>
        <taxon>Oligoflexia</taxon>
        <taxon>Oligoflexales</taxon>
        <taxon>Pseudobacteriovoracaceae</taxon>
        <taxon>Pseudobacteriovorax</taxon>
    </lineage>
</organism>
<accession>A0A1Y6CPG1</accession>
<dbReference type="EMBL" id="FWZT01000024">
    <property type="protein sequence ID" value="SMF68688.1"/>
    <property type="molecule type" value="Genomic_DNA"/>
</dbReference>
<gene>
    <name evidence="2" type="ORF">SAMN06296036_12453</name>
</gene>
<reference evidence="3" key="1">
    <citation type="submission" date="2017-04" db="EMBL/GenBank/DDBJ databases">
        <authorList>
            <person name="Varghese N."/>
            <person name="Submissions S."/>
        </authorList>
    </citation>
    <scope>NUCLEOTIDE SEQUENCE [LARGE SCALE GENOMIC DNA]</scope>
    <source>
        <strain evidence="3">RKEM611</strain>
    </source>
</reference>
<evidence type="ECO:0000313" key="2">
    <source>
        <dbReference type="EMBL" id="SMF68688.1"/>
    </source>
</evidence>
<keyword evidence="1" id="KW-0732">Signal</keyword>
<evidence type="ECO:0000256" key="1">
    <source>
        <dbReference type="SAM" id="SignalP"/>
    </source>
</evidence>
<feature type="chain" id="PRO_5012441518" evidence="1">
    <location>
        <begin position="19"/>
        <end position="94"/>
    </location>
</feature>